<dbReference type="SUPFAM" id="SSF53756">
    <property type="entry name" value="UDP-Glycosyltransferase/glycogen phosphorylase"/>
    <property type="match status" value="1"/>
</dbReference>
<evidence type="ECO:0000313" key="7">
    <source>
        <dbReference type="EMBL" id="KAF3452867.1"/>
    </source>
</evidence>
<feature type="transmembrane region" description="Helical" evidence="5">
    <location>
        <begin position="182"/>
        <end position="204"/>
    </location>
</feature>
<keyword evidence="3 5" id="KW-1133">Transmembrane helix</keyword>
<evidence type="ECO:0000256" key="2">
    <source>
        <dbReference type="ARBA" id="ARBA00022692"/>
    </source>
</evidence>
<reference evidence="7" key="1">
    <citation type="submission" date="2020-03" db="EMBL/GenBank/DDBJ databases">
        <title>A high-quality chromosome-level genome assembly of a woody plant with both climbing and erect habits, Rhamnella rubrinervis.</title>
        <authorList>
            <person name="Lu Z."/>
            <person name="Yang Y."/>
            <person name="Zhu X."/>
            <person name="Sun Y."/>
        </authorList>
    </citation>
    <scope>NUCLEOTIDE SEQUENCE</scope>
    <source>
        <strain evidence="7">BYM</strain>
        <tissue evidence="7">Leaf</tissue>
    </source>
</reference>
<gene>
    <name evidence="7" type="ORF">FNV43_RR03300</name>
</gene>
<keyword evidence="2 5" id="KW-0812">Transmembrane</keyword>
<comment type="caution">
    <text evidence="7">The sequence shown here is derived from an EMBL/GenBank/DDBJ whole genome shotgun (WGS) entry which is preliminary data.</text>
</comment>
<evidence type="ECO:0000259" key="6">
    <source>
        <dbReference type="Pfam" id="PF00999"/>
    </source>
</evidence>
<name>A0A8K0HHG8_9ROSA</name>
<dbReference type="PANTHER" id="PTHR45871">
    <property type="entry name" value="N-ACETYLGLUCOSAMINYL-PHOSPHATIDYLINOSITOL BIOSYNTHETIC PROTEIN"/>
    <property type="match status" value="1"/>
</dbReference>
<dbReference type="AlphaFoldDB" id="A0A8K0HHG8"/>
<dbReference type="Gene3D" id="6.10.140.1330">
    <property type="match status" value="1"/>
</dbReference>
<evidence type="ECO:0000256" key="1">
    <source>
        <dbReference type="ARBA" id="ARBA00004141"/>
    </source>
</evidence>
<dbReference type="GO" id="GO:0017176">
    <property type="term" value="F:phosphatidylinositol N-acetylglucosaminyltransferase activity"/>
    <property type="evidence" value="ECO:0007669"/>
    <property type="project" value="TreeGrafter"/>
</dbReference>
<dbReference type="GO" id="GO:0006506">
    <property type="term" value="P:GPI anchor biosynthetic process"/>
    <property type="evidence" value="ECO:0007669"/>
    <property type="project" value="TreeGrafter"/>
</dbReference>
<sequence>MTISETDTIGSRNRTDRVKAYEIVMLQTPPNGFHHLVLHKVLPRIVSRHEMNLQHFPFFVRRCIVQMFLLPGPGVLISTFCIGSALKFTFPYDWSWKTSLLLGGLLSATDSVAVVAILNELGASKKLSIGLAYGTGSILWLGSIFNDIVIEITLPISLFYVAVARTAFEDDGQQNLHHFWEMVAYIANTLIFILSGVVITGGVLDNTTRILKIYSSDKNFGGVENHIYYLSRCLLKLGHKVVVLTHASMETLSYAKHLPNLLWDFTNYKDYPYSRKDFVVFTDHSLYGFADVGSIHMNKVLQFTLADVFVMPNAIDTAMFKPASQRPSGNEIIIVVMSKLVYRKGADLLVEVIPEVCCLNPNLSYSFLDNPLAGLQVLPDDMIVLAKPDPSAMVQAIKKVISILPKIDPQIMHNRMKELYRWHNVARRTEIVYDRALQCSNQSLVGRLSQYAKGKFMSDWMLKYMFCEAPLKNGLSDPGNIEEVPEFTVSRRKD</sequence>
<dbReference type="Gene3D" id="3.40.50.2000">
    <property type="entry name" value="Glycogen Phosphorylase B"/>
    <property type="match status" value="2"/>
</dbReference>
<feature type="domain" description="Cation/H+ exchanger transmembrane" evidence="6">
    <location>
        <begin position="61"/>
        <end position="153"/>
    </location>
</feature>
<dbReference type="GO" id="GO:1902600">
    <property type="term" value="P:proton transmembrane transport"/>
    <property type="evidence" value="ECO:0007669"/>
    <property type="project" value="InterPro"/>
</dbReference>
<dbReference type="Proteomes" id="UP000796880">
    <property type="component" value="Unassembled WGS sequence"/>
</dbReference>
<feature type="transmembrane region" description="Helical" evidence="5">
    <location>
        <begin position="63"/>
        <end position="86"/>
    </location>
</feature>
<dbReference type="PANTHER" id="PTHR45871:SF1">
    <property type="entry name" value="PHOSPHATIDYLINOSITOL N-ACETYLGLUCOSAMINYLTRANSFERASE SUBUNIT A"/>
    <property type="match status" value="1"/>
</dbReference>
<organism evidence="7 8">
    <name type="scientific">Rhamnella rubrinervis</name>
    <dbReference type="NCBI Taxonomy" id="2594499"/>
    <lineage>
        <taxon>Eukaryota</taxon>
        <taxon>Viridiplantae</taxon>
        <taxon>Streptophyta</taxon>
        <taxon>Embryophyta</taxon>
        <taxon>Tracheophyta</taxon>
        <taxon>Spermatophyta</taxon>
        <taxon>Magnoliopsida</taxon>
        <taxon>eudicotyledons</taxon>
        <taxon>Gunneridae</taxon>
        <taxon>Pentapetalae</taxon>
        <taxon>rosids</taxon>
        <taxon>fabids</taxon>
        <taxon>Rosales</taxon>
        <taxon>Rhamnaceae</taxon>
        <taxon>rhamnoid group</taxon>
        <taxon>Rhamneae</taxon>
        <taxon>Rhamnella</taxon>
    </lineage>
</organism>
<evidence type="ECO:0000313" key="8">
    <source>
        <dbReference type="Proteomes" id="UP000796880"/>
    </source>
</evidence>
<keyword evidence="4 5" id="KW-0472">Membrane</keyword>
<dbReference type="GO" id="GO:0000506">
    <property type="term" value="C:glycosylphosphatidylinositol-N-acetylglucosaminyltransferase (GPI-GnT) complex"/>
    <property type="evidence" value="ECO:0007669"/>
    <property type="project" value="TreeGrafter"/>
</dbReference>
<protein>
    <recommendedName>
        <fullName evidence="6">Cation/H+ exchanger transmembrane domain-containing protein</fullName>
    </recommendedName>
</protein>
<evidence type="ECO:0000256" key="5">
    <source>
        <dbReference type="SAM" id="Phobius"/>
    </source>
</evidence>
<dbReference type="InterPro" id="IPR006153">
    <property type="entry name" value="Cation/H_exchanger_TM"/>
</dbReference>
<evidence type="ECO:0000256" key="4">
    <source>
        <dbReference type="ARBA" id="ARBA00023136"/>
    </source>
</evidence>
<feature type="transmembrane region" description="Helical" evidence="5">
    <location>
        <begin position="138"/>
        <end position="162"/>
    </location>
</feature>
<keyword evidence="8" id="KW-1185">Reference proteome</keyword>
<evidence type="ECO:0000256" key="3">
    <source>
        <dbReference type="ARBA" id="ARBA00022989"/>
    </source>
</evidence>
<accession>A0A8K0HHG8</accession>
<dbReference type="OrthoDB" id="734129at2759"/>
<feature type="transmembrane region" description="Helical" evidence="5">
    <location>
        <begin position="98"/>
        <end position="118"/>
    </location>
</feature>
<proteinExistence type="predicted"/>
<dbReference type="GO" id="GO:0015297">
    <property type="term" value="F:antiporter activity"/>
    <property type="evidence" value="ECO:0007669"/>
    <property type="project" value="InterPro"/>
</dbReference>
<comment type="subcellular location">
    <subcellularLocation>
        <location evidence="1">Membrane</location>
        <topology evidence="1">Multi-pass membrane protein</topology>
    </subcellularLocation>
</comment>
<dbReference type="Pfam" id="PF00999">
    <property type="entry name" value="Na_H_Exchanger"/>
    <property type="match status" value="1"/>
</dbReference>
<dbReference type="EMBL" id="VOIH02000002">
    <property type="protein sequence ID" value="KAF3452867.1"/>
    <property type="molecule type" value="Genomic_DNA"/>
</dbReference>